<feature type="transmembrane region" description="Helical" evidence="1">
    <location>
        <begin position="158"/>
        <end position="177"/>
    </location>
</feature>
<protein>
    <submittedName>
        <fullName evidence="2">FlaA1/EpsC-like NDP-sugar epimerase</fullName>
    </submittedName>
</protein>
<evidence type="ECO:0000313" key="3">
    <source>
        <dbReference type="Proteomes" id="UP001519342"/>
    </source>
</evidence>
<gene>
    <name evidence="2" type="ORF">J2Z76_002074</name>
</gene>
<keyword evidence="3" id="KW-1185">Reference proteome</keyword>
<evidence type="ECO:0000313" key="2">
    <source>
        <dbReference type="EMBL" id="MBP1926210.1"/>
    </source>
</evidence>
<evidence type="ECO:0000256" key="1">
    <source>
        <dbReference type="SAM" id="Phobius"/>
    </source>
</evidence>
<comment type="caution">
    <text evidence="2">The sequence shown here is derived from an EMBL/GenBank/DDBJ whole genome shotgun (WGS) entry which is preliminary data.</text>
</comment>
<feature type="transmembrane region" description="Helical" evidence="1">
    <location>
        <begin position="61"/>
        <end position="79"/>
    </location>
</feature>
<feature type="transmembrane region" description="Helical" evidence="1">
    <location>
        <begin position="6"/>
        <end position="23"/>
    </location>
</feature>
<sequence length="185" mass="21330">MIAEIIILSVVSLLIIYLRNKKINFSNIDIDIKGYKLFIIMAVIQITAVFLFKFYKNNDVFKILSANWLIYPVLLYVTAINYKKSYMKLFFVGTLLNFIAIAFNDFKMPVYISEAYANSSDTIHFLNSNQDLIHSILTDSTRFKILCDIVTIPPPYPFAKTISIGDIFLLSGIFIFWQDALKSNH</sequence>
<dbReference type="InterPro" id="IPR035168">
    <property type="entry name" value="DUF5317"/>
</dbReference>
<keyword evidence="1" id="KW-0812">Transmembrane</keyword>
<dbReference type="RefSeq" id="WP_209511936.1">
    <property type="nucleotide sequence ID" value="NZ_JAGGKS010000005.1"/>
</dbReference>
<accession>A0ABS4GET5</accession>
<feature type="transmembrane region" description="Helical" evidence="1">
    <location>
        <begin position="35"/>
        <end position="55"/>
    </location>
</feature>
<feature type="transmembrane region" description="Helical" evidence="1">
    <location>
        <begin position="86"/>
        <end position="103"/>
    </location>
</feature>
<name>A0ABS4GET5_9FIRM</name>
<reference evidence="2 3" key="1">
    <citation type="submission" date="2021-03" db="EMBL/GenBank/DDBJ databases">
        <title>Genomic Encyclopedia of Type Strains, Phase IV (KMG-IV): sequencing the most valuable type-strain genomes for metagenomic binning, comparative biology and taxonomic classification.</title>
        <authorList>
            <person name="Goeker M."/>
        </authorList>
    </citation>
    <scope>NUCLEOTIDE SEQUENCE [LARGE SCALE GENOMIC DNA]</scope>
    <source>
        <strain evidence="2 3">DSM 24004</strain>
    </source>
</reference>
<organism evidence="2 3">
    <name type="scientific">Sedimentibacter acidaminivorans</name>
    <dbReference type="NCBI Taxonomy" id="913099"/>
    <lineage>
        <taxon>Bacteria</taxon>
        <taxon>Bacillati</taxon>
        <taxon>Bacillota</taxon>
        <taxon>Tissierellia</taxon>
        <taxon>Sedimentibacter</taxon>
    </lineage>
</organism>
<dbReference type="Proteomes" id="UP001519342">
    <property type="component" value="Unassembled WGS sequence"/>
</dbReference>
<dbReference type="EMBL" id="JAGGKS010000005">
    <property type="protein sequence ID" value="MBP1926210.1"/>
    <property type="molecule type" value="Genomic_DNA"/>
</dbReference>
<dbReference type="Pfam" id="PF17248">
    <property type="entry name" value="DUF5317"/>
    <property type="match status" value="1"/>
</dbReference>
<proteinExistence type="predicted"/>
<keyword evidence="1" id="KW-0472">Membrane</keyword>
<keyword evidence="1" id="KW-1133">Transmembrane helix</keyword>